<dbReference type="AlphaFoldDB" id="X0U5N3"/>
<reference evidence="1" key="1">
    <citation type="journal article" date="2014" name="Front. Microbiol.">
        <title>High frequency of phylogenetically diverse reductive dehalogenase-homologous genes in deep subseafloor sedimentary metagenomes.</title>
        <authorList>
            <person name="Kawai M."/>
            <person name="Futagami T."/>
            <person name="Toyoda A."/>
            <person name="Takaki Y."/>
            <person name="Nishi S."/>
            <person name="Hori S."/>
            <person name="Arai W."/>
            <person name="Tsubouchi T."/>
            <person name="Morono Y."/>
            <person name="Uchiyama I."/>
            <person name="Ito T."/>
            <person name="Fujiyama A."/>
            <person name="Inagaki F."/>
            <person name="Takami H."/>
        </authorList>
    </citation>
    <scope>NUCLEOTIDE SEQUENCE</scope>
    <source>
        <strain evidence="1">Expedition CK06-06</strain>
    </source>
</reference>
<accession>X0U5N3</accession>
<dbReference type="EMBL" id="BARS01015904">
    <property type="protein sequence ID" value="GAF95682.1"/>
    <property type="molecule type" value="Genomic_DNA"/>
</dbReference>
<sequence>MPVHLKAQVCRELDRLELLPEQIKAVEAERDVLLAAQ</sequence>
<proteinExistence type="predicted"/>
<comment type="caution">
    <text evidence="1">The sequence shown here is derived from an EMBL/GenBank/DDBJ whole genome shotgun (WGS) entry which is preliminary data.</text>
</comment>
<evidence type="ECO:0000313" key="1">
    <source>
        <dbReference type="EMBL" id="GAF95682.1"/>
    </source>
</evidence>
<organism evidence="1">
    <name type="scientific">marine sediment metagenome</name>
    <dbReference type="NCBI Taxonomy" id="412755"/>
    <lineage>
        <taxon>unclassified sequences</taxon>
        <taxon>metagenomes</taxon>
        <taxon>ecological metagenomes</taxon>
    </lineage>
</organism>
<protein>
    <submittedName>
        <fullName evidence="1">Uncharacterized protein</fullName>
    </submittedName>
</protein>
<name>X0U5N3_9ZZZZ</name>
<gene>
    <name evidence="1" type="ORF">S01H1_26251</name>
</gene>
<feature type="non-terminal residue" evidence="1">
    <location>
        <position position="37"/>
    </location>
</feature>